<dbReference type="Proteomes" id="UP000247620">
    <property type="component" value="Unassembled WGS sequence"/>
</dbReference>
<evidence type="ECO:0000313" key="2">
    <source>
        <dbReference type="Proteomes" id="UP000247620"/>
    </source>
</evidence>
<accession>A0A2V4I5F2</accession>
<evidence type="ECO:0000313" key="1">
    <source>
        <dbReference type="EMBL" id="PYB85061.1"/>
    </source>
</evidence>
<sequence length="115" mass="11824">MGELAGTGLLLPGFARIDTIAGMRADLAIASSRAFQEGQMKAVPGASDGIQDRALCIADRFDHFVLVVAFDLIEVVSTMFPGKRLGAAEAKEIGRADPSVVVHPFGVGGAGAADP</sequence>
<name>A0A2V4I5F2_9PSED</name>
<dbReference type="EMBL" id="QJRO01000002">
    <property type="protein sequence ID" value="PYB85061.1"/>
    <property type="molecule type" value="Genomic_DNA"/>
</dbReference>
<proteinExistence type="predicted"/>
<protein>
    <submittedName>
        <fullName evidence="1">Uncharacterized protein</fullName>
    </submittedName>
</protein>
<dbReference type="AlphaFoldDB" id="A0A2V4I5F2"/>
<comment type="caution">
    <text evidence="1">The sequence shown here is derived from an EMBL/GenBank/DDBJ whole genome shotgun (WGS) entry which is preliminary data.</text>
</comment>
<organism evidence="1 2">
    <name type="scientific">Pseudomonas soli</name>
    <dbReference type="NCBI Taxonomy" id="1306993"/>
    <lineage>
        <taxon>Bacteria</taxon>
        <taxon>Pseudomonadati</taxon>
        <taxon>Pseudomonadota</taxon>
        <taxon>Gammaproteobacteria</taxon>
        <taxon>Pseudomonadales</taxon>
        <taxon>Pseudomonadaceae</taxon>
        <taxon>Pseudomonas</taxon>
    </lineage>
</organism>
<reference evidence="1 2" key="1">
    <citation type="submission" date="2018-06" db="EMBL/GenBank/DDBJ databases">
        <title>Pseudomonas diversity within urban Lake Michigan freshwaters.</title>
        <authorList>
            <person name="Batrich M."/>
            <person name="Hatzopoulos T."/>
            <person name="Putonti C."/>
        </authorList>
    </citation>
    <scope>NUCLEOTIDE SEQUENCE [LARGE SCALE GENOMIC DNA]</scope>
    <source>
        <strain evidence="1 2">LBp-160603</strain>
    </source>
</reference>
<gene>
    <name evidence="1" type="ORF">DMX07_03420</name>
</gene>